<feature type="coiled-coil region" evidence="1">
    <location>
        <begin position="4"/>
        <end position="45"/>
    </location>
</feature>
<accession>A0ABT1JL89</accession>
<dbReference type="EMBL" id="AUBJ02000001">
    <property type="protein sequence ID" value="MCP2332501.1"/>
    <property type="molecule type" value="Genomic_DNA"/>
</dbReference>
<dbReference type="RefSeq" id="WP_026066086.1">
    <property type="nucleotide sequence ID" value="NZ_AUBJ02000001.1"/>
</dbReference>
<comment type="caution">
    <text evidence="2">The sequence shown here is derived from an EMBL/GenBank/DDBJ whole genome shotgun (WGS) entry which is preliminary data.</text>
</comment>
<keyword evidence="1" id="KW-0175">Coiled coil</keyword>
<name>A0ABT1JL89_ACTCY</name>
<evidence type="ECO:0000256" key="1">
    <source>
        <dbReference type="SAM" id="Coils"/>
    </source>
</evidence>
<organism evidence="2 3">
    <name type="scientific">Actinoalloteichus caeruleus DSM 43889</name>
    <dbReference type="NCBI Taxonomy" id="1120930"/>
    <lineage>
        <taxon>Bacteria</taxon>
        <taxon>Bacillati</taxon>
        <taxon>Actinomycetota</taxon>
        <taxon>Actinomycetes</taxon>
        <taxon>Pseudonocardiales</taxon>
        <taxon>Pseudonocardiaceae</taxon>
        <taxon>Actinoalloteichus</taxon>
        <taxon>Actinoalloteichus cyanogriseus</taxon>
    </lineage>
</organism>
<proteinExistence type="predicted"/>
<reference evidence="2 3" key="1">
    <citation type="submission" date="2022-06" db="EMBL/GenBank/DDBJ databases">
        <title>Genomic Encyclopedia of Type Strains, Phase I: the one thousand microbial genomes (KMG-I) project.</title>
        <authorList>
            <person name="Kyrpides N."/>
        </authorList>
    </citation>
    <scope>NUCLEOTIDE SEQUENCE [LARGE SCALE GENOMIC DNA]</scope>
    <source>
        <strain evidence="2 3">DSM 43889</strain>
    </source>
</reference>
<keyword evidence="3" id="KW-1185">Reference proteome</keyword>
<dbReference type="Proteomes" id="UP000791080">
    <property type="component" value="Unassembled WGS sequence"/>
</dbReference>
<evidence type="ECO:0000313" key="3">
    <source>
        <dbReference type="Proteomes" id="UP000791080"/>
    </source>
</evidence>
<evidence type="ECO:0000313" key="2">
    <source>
        <dbReference type="EMBL" id="MCP2332501.1"/>
    </source>
</evidence>
<protein>
    <submittedName>
        <fullName evidence="2">Uncharacterized protein</fullName>
    </submittedName>
</protein>
<sequence>MAGVEEVRAGIAQANQEINEALTMLRQIQERVDRAQATLTNAMQGSMQPEVQQSQVMLSQGVELVNQAYGQLSACVTTTDGYAARL</sequence>
<gene>
    <name evidence="2" type="ORF">G443_002771</name>
</gene>